<feature type="domain" description="MADF" evidence="1">
    <location>
        <begin position="9"/>
        <end position="56"/>
    </location>
</feature>
<proteinExistence type="predicted"/>
<evidence type="ECO:0000259" key="1">
    <source>
        <dbReference type="Pfam" id="PF10545"/>
    </source>
</evidence>
<reference evidence="2" key="1">
    <citation type="submission" date="2022-01" db="EMBL/GenBank/DDBJ databases">
        <authorList>
            <person name="King R."/>
        </authorList>
    </citation>
    <scope>NUCLEOTIDE SEQUENCE</scope>
</reference>
<dbReference type="OrthoDB" id="10607688at2759"/>
<organism evidence="2 3">
    <name type="scientific">Ceutorhynchus assimilis</name>
    <name type="common">cabbage seed weevil</name>
    <dbReference type="NCBI Taxonomy" id="467358"/>
    <lineage>
        <taxon>Eukaryota</taxon>
        <taxon>Metazoa</taxon>
        <taxon>Ecdysozoa</taxon>
        <taxon>Arthropoda</taxon>
        <taxon>Hexapoda</taxon>
        <taxon>Insecta</taxon>
        <taxon>Pterygota</taxon>
        <taxon>Neoptera</taxon>
        <taxon>Endopterygota</taxon>
        <taxon>Coleoptera</taxon>
        <taxon>Polyphaga</taxon>
        <taxon>Cucujiformia</taxon>
        <taxon>Curculionidae</taxon>
        <taxon>Ceutorhynchinae</taxon>
        <taxon>Ceutorhynchus</taxon>
    </lineage>
</organism>
<dbReference type="EMBL" id="OU892285">
    <property type="protein sequence ID" value="CAG9773204.1"/>
    <property type="molecule type" value="Genomic_DNA"/>
</dbReference>
<name>A0A9N9MYZ2_9CUCU</name>
<dbReference type="AlphaFoldDB" id="A0A9N9MYZ2"/>
<evidence type="ECO:0000313" key="2">
    <source>
        <dbReference type="EMBL" id="CAG9773204.1"/>
    </source>
</evidence>
<sequence>MNTEEQATLIDLVETFPNLWLKKDPQYSNALARENSWQSIASISRKLYLMHCQKKIIKKDNAPPKRRKNKDSLEALVNTCTNIGQNIENVMKSDETLKSAYHHFLLGILESMQCLPNSLKLRLKAKFLIQVADEIDKTENKMNCD</sequence>
<dbReference type="InterPro" id="IPR006578">
    <property type="entry name" value="MADF-dom"/>
</dbReference>
<accession>A0A9N9MYZ2</accession>
<keyword evidence="3" id="KW-1185">Reference proteome</keyword>
<gene>
    <name evidence="2" type="ORF">CEUTPL_LOCUS13602</name>
</gene>
<evidence type="ECO:0000313" key="3">
    <source>
        <dbReference type="Proteomes" id="UP001152799"/>
    </source>
</evidence>
<protein>
    <recommendedName>
        <fullName evidence="1">MADF domain-containing protein</fullName>
    </recommendedName>
</protein>
<dbReference type="Pfam" id="PF10545">
    <property type="entry name" value="MADF_DNA_bdg"/>
    <property type="match status" value="1"/>
</dbReference>
<dbReference type="Proteomes" id="UP001152799">
    <property type="component" value="Chromosome 9"/>
</dbReference>